<evidence type="ECO:0000313" key="1">
    <source>
        <dbReference type="EMBL" id="SPW24172.1"/>
    </source>
</evidence>
<dbReference type="Proteomes" id="UP000249886">
    <property type="component" value="Unassembled WGS sequence"/>
</dbReference>
<dbReference type="RefSeq" id="WP_005524608.1">
    <property type="nucleotide sequence ID" value="NZ_CP050134.2"/>
</dbReference>
<organism evidence="1 2">
    <name type="scientific">Corynebacterium matruchotii</name>
    <dbReference type="NCBI Taxonomy" id="43768"/>
    <lineage>
        <taxon>Bacteria</taxon>
        <taxon>Bacillati</taxon>
        <taxon>Actinomycetota</taxon>
        <taxon>Actinomycetes</taxon>
        <taxon>Mycobacteriales</taxon>
        <taxon>Corynebacteriaceae</taxon>
        <taxon>Corynebacterium</taxon>
    </lineage>
</organism>
<name>A0A6H9XLI3_9CORY</name>
<sequence>MNGMDNSSIEEMAVHYFKGLFFKVGLLKTIFTEGDKTPLVDGSISIYQDGNKKNEDLVGTIPVQIKGTTRAISTRTPTFPLTKNDLEGLKSHGVLLLVAALKPDEENHKGYYAHLFRFQIEDLFKDMKPGQKQKSIPLKELPHDPEELLRVCYQAKDIQEKSTRPITISPEEFSNPQKISFTFYESPVSDIFTRPTRIGPRLGKDDINAVIELTNVNRTKIPTNANILLSPKEYVYQPTGHFINSGEITFQDSQHRLLSENQLEIAVSPGLKLIINRGNPECEVKLRIQDTLKLIQLLGK</sequence>
<evidence type="ECO:0000313" key="2">
    <source>
        <dbReference type="Proteomes" id="UP000249886"/>
    </source>
</evidence>
<dbReference type="EMBL" id="UARK01000001">
    <property type="protein sequence ID" value="SPW24172.1"/>
    <property type="molecule type" value="Genomic_DNA"/>
</dbReference>
<dbReference type="GeneID" id="84573032"/>
<dbReference type="AlphaFoldDB" id="A0A6H9XLI3"/>
<protein>
    <submittedName>
        <fullName evidence="1">Uncharacterized protein</fullName>
    </submittedName>
</protein>
<proteinExistence type="predicted"/>
<accession>A0A6H9XLI3</accession>
<reference evidence="1 2" key="1">
    <citation type="submission" date="2018-06" db="EMBL/GenBank/DDBJ databases">
        <authorList>
            <consortium name="Pathogen Informatics"/>
            <person name="Doyle S."/>
        </authorList>
    </citation>
    <scope>NUCLEOTIDE SEQUENCE [LARGE SCALE GENOMIC DNA]</scope>
    <source>
        <strain evidence="1 2">NCTC10254</strain>
    </source>
</reference>
<comment type="caution">
    <text evidence="1">The sequence shown here is derived from an EMBL/GenBank/DDBJ whole genome shotgun (WGS) entry which is preliminary data.</text>
</comment>
<gene>
    <name evidence="1" type="ORF">NCTC10254_00538</name>
</gene>